<dbReference type="EMBL" id="UOGL01000415">
    <property type="protein sequence ID" value="VAX40231.1"/>
    <property type="molecule type" value="Genomic_DNA"/>
</dbReference>
<evidence type="ECO:0000313" key="1">
    <source>
        <dbReference type="EMBL" id="VAX40231.1"/>
    </source>
</evidence>
<reference evidence="1" key="1">
    <citation type="submission" date="2018-06" db="EMBL/GenBank/DDBJ databases">
        <authorList>
            <person name="Zhirakovskaya E."/>
        </authorList>
    </citation>
    <scope>NUCLEOTIDE SEQUENCE</scope>
</reference>
<organism evidence="1">
    <name type="scientific">hydrothermal vent metagenome</name>
    <dbReference type="NCBI Taxonomy" id="652676"/>
    <lineage>
        <taxon>unclassified sequences</taxon>
        <taxon>metagenomes</taxon>
        <taxon>ecological metagenomes</taxon>
    </lineage>
</organism>
<protein>
    <submittedName>
        <fullName evidence="1">Uncharacterized protein</fullName>
    </submittedName>
</protein>
<feature type="non-terminal residue" evidence="1">
    <location>
        <position position="1"/>
    </location>
</feature>
<sequence>GWELQDSKIKITNPITGPLEAYGPGMQQASEFGVTRKIKMYYARHGKYPTYEQFMSEIIKHPKDPMRLPVLPYKAKYMYDEANHKLVVIKNPDAKKEEPKK</sequence>
<proteinExistence type="predicted"/>
<dbReference type="AlphaFoldDB" id="A0A3B1DMR6"/>
<name>A0A3B1DMR6_9ZZZZ</name>
<gene>
    <name evidence="1" type="ORF">MNBD_PLANCTO02-1344</name>
</gene>
<accession>A0A3B1DMR6</accession>